<organism evidence="1 2">
    <name type="scientific">Canariomyces notabilis</name>
    <dbReference type="NCBI Taxonomy" id="2074819"/>
    <lineage>
        <taxon>Eukaryota</taxon>
        <taxon>Fungi</taxon>
        <taxon>Dikarya</taxon>
        <taxon>Ascomycota</taxon>
        <taxon>Pezizomycotina</taxon>
        <taxon>Sordariomycetes</taxon>
        <taxon>Sordariomycetidae</taxon>
        <taxon>Sordariales</taxon>
        <taxon>Chaetomiaceae</taxon>
        <taxon>Canariomyces</taxon>
    </lineage>
</organism>
<sequence length="141" mass="15135">MSSTTTTPPSTRVQIHQAAVLALRARALLTIASRPELSSLIRAAEAREDDALPPERPAKRLRLGPGAEASSLTRCLESQVFPYVDSAIAALPKDRVNTLEIGKRVSAAPVQPGGPCLTPIASLRLPYLFQFFSQRCASARS</sequence>
<dbReference type="Proteomes" id="UP001302812">
    <property type="component" value="Unassembled WGS sequence"/>
</dbReference>
<reference evidence="1" key="1">
    <citation type="journal article" date="2023" name="Mol. Phylogenet. Evol.">
        <title>Genome-scale phylogeny and comparative genomics of the fungal order Sordariales.</title>
        <authorList>
            <person name="Hensen N."/>
            <person name="Bonometti L."/>
            <person name="Westerberg I."/>
            <person name="Brannstrom I.O."/>
            <person name="Guillou S."/>
            <person name="Cros-Aarteil S."/>
            <person name="Calhoun S."/>
            <person name="Haridas S."/>
            <person name="Kuo A."/>
            <person name="Mondo S."/>
            <person name="Pangilinan J."/>
            <person name="Riley R."/>
            <person name="LaButti K."/>
            <person name="Andreopoulos B."/>
            <person name="Lipzen A."/>
            <person name="Chen C."/>
            <person name="Yan M."/>
            <person name="Daum C."/>
            <person name="Ng V."/>
            <person name="Clum A."/>
            <person name="Steindorff A."/>
            <person name="Ohm R.A."/>
            <person name="Martin F."/>
            <person name="Silar P."/>
            <person name="Natvig D.O."/>
            <person name="Lalanne C."/>
            <person name="Gautier V."/>
            <person name="Ament-Velasquez S.L."/>
            <person name="Kruys A."/>
            <person name="Hutchinson M.I."/>
            <person name="Powell A.J."/>
            <person name="Barry K."/>
            <person name="Miller A.N."/>
            <person name="Grigoriev I.V."/>
            <person name="Debuchy R."/>
            <person name="Gladieux P."/>
            <person name="Hiltunen Thoren M."/>
            <person name="Johannesson H."/>
        </authorList>
    </citation>
    <scope>NUCLEOTIDE SEQUENCE</scope>
    <source>
        <strain evidence="1">CBS 508.74</strain>
    </source>
</reference>
<evidence type="ECO:0000313" key="2">
    <source>
        <dbReference type="Proteomes" id="UP001302812"/>
    </source>
</evidence>
<dbReference type="EMBL" id="MU853334">
    <property type="protein sequence ID" value="KAK4115572.1"/>
    <property type="molecule type" value="Genomic_DNA"/>
</dbReference>
<accession>A0AAN6TJD5</accession>
<gene>
    <name evidence="1" type="ORF">N656DRAFT_386143</name>
</gene>
<name>A0AAN6TJD5_9PEZI</name>
<dbReference type="RefSeq" id="XP_064673142.1">
    <property type="nucleotide sequence ID" value="XM_064809478.1"/>
</dbReference>
<keyword evidence="2" id="KW-1185">Reference proteome</keyword>
<evidence type="ECO:0000313" key="1">
    <source>
        <dbReference type="EMBL" id="KAK4115572.1"/>
    </source>
</evidence>
<dbReference type="GeneID" id="89933602"/>
<proteinExistence type="predicted"/>
<dbReference type="AlphaFoldDB" id="A0AAN6TJD5"/>
<comment type="caution">
    <text evidence="1">The sequence shown here is derived from an EMBL/GenBank/DDBJ whole genome shotgun (WGS) entry which is preliminary data.</text>
</comment>
<protein>
    <submittedName>
        <fullName evidence="1">Uncharacterized protein</fullName>
    </submittedName>
</protein>
<reference evidence="1" key="2">
    <citation type="submission" date="2023-05" db="EMBL/GenBank/DDBJ databases">
        <authorList>
            <consortium name="Lawrence Berkeley National Laboratory"/>
            <person name="Steindorff A."/>
            <person name="Hensen N."/>
            <person name="Bonometti L."/>
            <person name="Westerberg I."/>
            <person name="Brannstrom I.O."/>
            <person name="Guillou S."/>
            <person name="Cros-Aarteil S."/>
            <person name="Calhoun S."/>
            <person name="Haridas S."/>
            <person name="Kuo A."/>
            <person name="Mondo S."/>
            <person name="Pangilinan J."/>
            <person name="Riley R."/>
            <person name="Labutti K."/>
            <person name="Andreopoulos B."/>
            <person name="Lipzen A."/>
            <person name="Chen C."/>
            <person name="Yanf M."/>
            <person name="Daum C."/>
            <person name="Ng V."/>
            <person name="Clum A."/>
            <person name="Ohm R."/>
            <person name="Martin F."/>
            <person name="Silar P."/>
            <person name="Natvig D."/>
            <person name="Lalanne C."/>
            <person name="Gautier V."/>
            <person name="Ament-Velasquez S.L."/>
            <person name="Kruys A."/>
            <person name="Hutchinson M.I."/>
            <person name="Powell A.J."/>
            <person name="Barry K."/>
            <person name="Miller A.N."/>
            <person name="Grigoriev I.V."/>
            <person name="Debuchy R."/>
            <person name="Gladieux P."/>
            <person name="Thoren M.H."/>
            <person name="Johannesson H."/>
        </authorList>
    </citation>
    <scope>NUCLEOTIDE SEQUENCE</scope>
    <source>
        <strain evidence="1">CBS 508.74</strain>
    </source>
</reference>